<dbReference type="InterPro" id="IPR046732">
    <property type="entry name" value="DUF6624"/>
</dbReference>
<reference evidence="1 2" key="1">
    <citation type="submission" date="2023-07" db="EMBL/GenBank/DDBJ databases">
        <title>Functional and genomic diversity of the sorghum phyllosphere microbiome.</title>
        <authorList>
            <person name="Shade A."/>
        </authorList>
    </citation>
    <scope>NUCLEOTIDE SEQUENCE [LARGE SCALE GENOMIC DNA]</scope>
    <source>
        <strain evidence="1 2">SORGH_AS_0892</strain>
    </source>
</reference>
<gene>
    <name evidence="1" type="ORF">QE382_000237</name>
</gene>
<dbReference type="EMBL" id="JAUTBA010000001">
    <property type="protein sequence ID" value="MDQ1148253.1"/>
    <property type="molecule type" value="Genomic_DNA"/>
</dbReference>
<evidence type="ECO:0000313" key="2">
    <source>
        <dbReference type="Proteomes" id="UP001244640"/>
    </source>
</evidence>
<organism evidence="1 2">
    <name type="scientific">Sphingobacterium zeae</name>
    <dbReference type="NCBI Taxonomy" id="1776859"/>
    <lineage>
        <taxon>Bacteria</taxon>
        <taxon>Pseudomonadati</taxon>
        <taxon>Bacteroidota</taxon>
        <taxon>Sphingobacteriia</taxon>
        <taxon>Sphingobacteriales</taxon>
        <taxon>Sphingobacteriaceae</taxon>
        <taxon>Sphingobacterium</taxon>
    </lineage>
</organism>
<accession>A0ABU0TZW7</accession>
<name>A0ABU0TZW7_9SPHI</name>
<evidence type="ECO:0000313" key="1">
    <source>
        <dbReference type="EMBL" id="MDQ1148253.1"/>
    </source>
</evidence>
<proteinExistence type="predicted"/>
<dbReference type="RefSeq" id="WP_307184355.1">
    <property type="nucleotide sequence ID" value="NZ_JAUTBA010000001.1"/>
</dbReference>
<dbReference type="Pfam" id="PF20329">
    <property type="entry name" value="DUF6624"/>
    <property type="match status" value="1"/>
</dbReference>
<protein>
    <submittedName>
        <fullName evidence="1">Uncharacterized protein</fullName>
    </submittedName>
</protein>
<dbReference type="Proteomes" id="UP001244640">
    <property type="component" value="Unassembled WGS sequence"/>
</dbReference>
<keyword evidence="2" id="KW-1185">Reference proteome</keyword>
<sequence length="223" mass="26371">MKNLGKLIVLFIALIFATINAYGQIDTVLRDKIIQMANKDQDWMMNPPKNVHDNSQFFQRMEEIYQENYDDAKVIFSKFGFPGYNRVGKDGSDKFWLVVQHLNKWPDFQKLVLKKMEAEVKKKNASPDKYAYLLDRINLNKGELQIYGTQIWYDVRYHRTFPYPIVDIKTVNKRRKAVGLEALEIYLNTTTESHFALREFINLKSGVKKPWLYKVPSHMFGKY</sequence>
<comment type="caution">
    <text evidence="1">The sequence shown here is derived from an EMBL/GenBank/DDBJ whole genome shotgun (WGS) entry which is preliminary data.</text>
</comment>